<dbReference type="AlphaFoldDB" id="A0A3A2ZP93"/>
<feature type="transmembrane region" description="Helical" evidence="2">
    <location>
        <begin position="102"/>
        <end position="125"/>
    </location>
</feature>
<evidence type="ECO:0000256" key="1">
    <source>
        <dbReference type="ARBA" id="ARBA00023115"/>
    </source>
</evidence>
<dbReference type="Pfam" id="PF01564">
    <property type="entry name" value="Spermine_synth"/>
    <property type="match status" value="1"/>
</dbReference>
<proteinExistence type="predicted"/>
<dbReference type="InterPro" id="IPR029063">
    <property type="entry name" value="SAM-dependent_MTases_sf"/>
</dbReference>
<dbReference type="SUPFAM" id="SSF53335">
    <property type="entry name" value="S-adenosyl-L-methionine-dependent methyltransferases"/>
    <property type="match status" value="1"/>
</dbReference>
<keyword evidence="4" id="KW-1185">Reference proteome</keyword>
<evidence type="ECO:0000313" key="3">
    <source>
        <dbReference type="EMBL" id="RJE25002.1"/>
    </source>
</evidence>
<organism evidence="3 4">
    <name type="scientific">Aspergillus sclerotialis</name>
    <dbReference type="NCBI Taxonomy" id="2070753"/>
    <lineage>
        <taxon>Eukaryota</taxon>
        <taxon>Fungi</taxon>
        <taxon>Dikarya</taxon>
        <taxon>Ascomycota</taxon>
        <taxon>Pezizomycotina</taxon>
        <taxon>Eurotiomycetes</taxon>
        <taxon>Eurotiomycetidae</taxon>
        <taxon>Eurotiales</taxon>
        <taxon>Aspergillaceae</taxon>
        <taxon>Aspergillus</taxon>
        <taxon>Aspergillus subgen. Polypaecilum</taxon>
    </lineage>
</organism>
<comment type="caution">
    <text evidence="3">The sequence shown here is derived from an EMBL/GenBank/DDBJ whole genome shotgun (WGS) entry which is preliminary data.</text>
</comment>
<dbReference type="STRING" id="2070753.A0A3A2ZP93"/>
<keyword evidence="1" id="KW-0620">Polyamine biosynthesis</keyword>
<keyword evidence="2" id="KW-1133">Transmembrane helix</keyword>
<dbReference type="Proteomes" id="UP000266188">
    <property type="component" value="Unassembled WGS sequence"/>
</dbReference>
<sequence length="541" mass="60057">MALSEINLKRLLTGVGLLLLTAFYSPAFLLTLAPVYGAVPPTIFHSYGLAIAAACGWFLKDRLQQISRRQAIFLVPVLAFWVPTIQYVLFQMSSSFGNPTGPIVTEIFAFYPLVILSVGCAAKLIQSGSNLARHGDVVAEHVPLLGSYIIYSVGENFAHFFISECIGFTFFLTRSGLQFLLAILYSALVPSKWIALAIPSILFSLTSNVHVPLGALTGVLNSAIQTEGYTMLARQDSSTGYISVLENNNEGFRVMRCDHSLLGGEWTQMPANYNPIVRDPVYSVFVMLEAVRLVEPEHGEPRNDKNSKALVIGLGVGSTPAALINHGIETTIVEIDPVVHQFATQFFHLPANHIAAIEDATTFVERSRNSPKYDYIVHDVFTGGAEPAELFTFEFLSGLDSLLKPDGAIAINYAGDITLPSARLIVRTIQYVFPTCRIFRENADSSDNFINMIIFCKKSSATPLRFRDPVPADFLGSKSREAYLMPKHEINPAIFEGIEKGGRHVLRKNEIARLRKFQDRNAIAHWRIMREVVPDKVWENW</sequence>
<keyword evidence="2" id="KW-0472">Membrane</keyword>
<evidence type="ECO:0000256" key="2">
    <source>
        <dbReference type="SAM" id="Phobius"/>
    </source>
</evidence>
<gene>
    <name evidence="3" type="ORF">PHISCL_02653</name>
</gene>
<evidence type="ECO:0008006" key="5">
    <source>
        <dbReference type="Google" id="ProtNLM"/>
    </source>
</evidence>
<dbReference type="EMBL" id="MVGC01000061">
    <property type="protein sequence ID" value="RJE25002.1"/>
    <property type="molecule type" value="Genomic_DNA"/>
</dbReference>
<keyword evidence="2" id="KW-0812">Transmembrane</keyword>
<feature type="transmembrane region" description="Helical" evidence="2">
    <location>
        <begin position="12"/>
        <end position="36"/>
    </location>
</feature>
<feature type="transmembrane region" description="Helical" evidence="2">
    <location>
        <begin position="179"/>
        <end position="203"/>
    </location>
</feature>
<accession>A0A3A2ZP93</accession>
<protein>
    <recommendedName>
        <fullName evidence="5">Spermine spermidine synthase</fullName>
    </recommendedName>
</protein>
<name>A0A3A2ZP93_9EURO</name>
<feature type="transmembrane region" description="Helical" evidence="2">
    <location>
        <begin position="42"/>
        <end position="59"/>
    </location>
</feature>
<dbReference type="FunFam" id="3.40.50.150:FF:000288">
    <property type="entry name" value="Spermine/spermidine synthase, putative"/>
    <property type="match status" value="1"/>
</dbReference>
<feature type="transmembrane region" description="Helical" evidence="2">
    <location>
        <begin position="71"/>
        <end position="90"/>
    </location>
</feature>
<evidence type="ECO:0000313" key="4">
    <source>
        <dbReference type="Proteomes" id="UP000266188"/>
    </source>
</evidence>
<dbReference type="PANTHER" id="PTHR43317">
    <property type="entry name" value="THERMOSPERMINE SYNTHASE ACAULIS5"/>
    <property type="match status" value="1"/>
</dbReference>
<reference evidence="4" key="1">
    <citation type="submission" date="2017-02" db="EMBL/GenBank/DDBJ databases">
        <authorList>
            <person name="Tafer H."/>
            <person name="Lopandic K."/>
        </authorList>
    </citation>
    <scope>NUCLEOTIDE SEQUENCE [LARGE SCALE GENOMIC DNA]</scope>
    <source>
        <strain evidence="4">CBS 366.77</strain>
    </source>
</reference>
<dbReference type="PANTHER" id="PTHR43317:SF1">
    <property type="entry name" value="THERMOSPERMINE SYNTHASE ACAULIS5"/>
    <property type="match status" value="1"/>
</dbReference>
<dbReference type="NCBIfam" id="NF037959">
    <property type="entry name" value="MFS_SpdSyn"/>
    <property type="match status" value="1"/>
</dbReference>
<dbReference type="OrthoDB" id="2016285at2759"/>
<dbReference type="GO" id="GO:0006596">
    <property type="term" value="P:polyamine biosynthetic process"/>
    <property type="evidence" value="ECO:0007669"/>
    <property type="project" value="UniProtKB-KW"/>
</dbReference>
<dbReference type="Gene3D" id="3.40.50.150">
    <property type="entry name" value="Vaccinia Virus protein VP39"/>
    <property type="match status" value="1"/>
</dbReference>